<organism evidence="5 6">
    <name type="scientific">Chloroherpeton thalassium (strain ATCC 35110 / GB-78)</name>
    <dbReference type="NCBI Taxonomy" id="517418"/>
    <lineage>
        <taxon>Bacteria</taxon>
        <taxon>Pseudomonadati</taxon>
        <taxon>Chlorobiota</taxon>
        <taxon>Chlorobiia</taxon>
        <taxon>Chlorobiales</taxon>
        <taxon>Chloroherpetonaceae</taxon>
        <taxon>Chloroherpeton</taxon>
    </lineage>
</organism>
<dbReference type="RefSeq" id="WP_012499012.1">
    <property type="nucleotide sequence ID" value="NC_011026.1"/>
</dbReference>
<dbReference type="PANTHER" id="PTHR38689:SF1">
    <property type="entry name" value="SUCCINATE DEHYDROGENASE HYDROPHOBIC MEMBRANE ANCHOR SUBUNIT"/>
    <property type="match status" value="1"/>
</dbReference>
<dbReference type="GO" id="GO:0020037">
    <property type="term" value="F:heme binding"/>
    <property type="evidence" value="ECO:0007669"/>
    <property type="project" value="InterPro"/>
</dbReference>
<dbReference type="CDD" id="cd03500">
    <property type="entry name" value="SQR_TypeA_SdhD_like"/>
    <property type="match status" value="1"/>
</dbReference>
<name>B3QUM2_CHLT3</name>
<dbReference type="OrthoDB" id="1492469at2"/>
<keyword evidence="4" id="KW-0812">Transmembrane</keyword>
<dbReference type="EMBL" id="CP001100">
    <property type="protein sequence ID" value="ACF12928.1"/>
    <property type="molecule type" value="Genomic_DNA"/>
</dbReference>
<comment type="cofactor">
    <cofactor evidence="1">
        <name>heme</name>
        <dbReference type="ChEBI" id="CHEBI:30413"/>
    </cofactor>
</comment>
<sequence>MEKRAAKQSGAFGWFFQRISGMLLLATLIGHFWVQHMPTDALSNPEEYRAIRQAYMEKYPEYKAAVEHGKISEARAGEHLITYEKVTTRLSNPIWKIFDLLFLIFGLYHGMNGLLNIIDDYVRHTGLRLTLVSFCWVLAALLLVQGGLTVITAGVYQPPLGLENILSGLALK</sequence>
<feature type="transmembrane region" description="Helical" evidence="4">
    <location>
        <begin position="97"/>
        <end position="117"/>
    </location>
</feature>
<keyword evidence="6" id="KW-1185">Reference proteome</keyword>
<dbReference type="Proteomes" id="UP000001208">
    <property type="component" value="Chromosome"/>
</dbReference>
<evidence type="ECO:0000313" key="6">
    <source>
        <dbReference type="Proteomes" id="UP000001208"/>
    </source>
</evidence>
<accession>B3QUM2</accession>
<dbReference type="UniPathway" id="UPA00223"/>
<evidence type="ECO:0000256" key="2">
    <source>
        <dbReference type="ARBA" id="ARBA00004050"/>
    </source>
</evidence>
<comment type="subcellular location">
    <subcellularLocation>
        <location evidence="3">Membrane</location>
        <topology evidence="3">Multi-pass membrane protein</topology>
    </subcellularLocation>
</comment>
<evidence type="ECO:0000256" key="1">
    <source>
        <dbReference type="ARBA" id="ARBA00001971"/>
    </source>
</evidence>
<protein>
    <submittedName>
        <fullName evidence="5">Succinate dehydrogenase, membrane subunit, putative</fullName>
    </submittedName>
</protein>
<feature type="transmembrane region" description="Helical" evidence="4">
    <location>
        <begin position="12"/>
        <end position="34"/>
    </location>
</feature>
<dbReference type="eggNOG" id="COG2142">
    <property type="taxonomic scope" value="Bacteria"/>
</dbReference>
<dbReference type="GO" id="GO:0006099">
    <property type="term" value="P:tricarboxylic acid cycle"/>
    <property type="evidence" value="ECO:0007669"/>
    <property type="project" value="UniProtKB-UniPathway"/>
</dbReference>
<dbReference type="SUPFAM" id="SSF81343">
    <property type="entry name" value="Fumarate reductase respiratory complex transmembrane subunits"/>
    <property type="match status" value="1"/>
</dbReference>
<dbReference type="GO" id="GO:0009055">
    <property type="term" value="F:electron transfer activity"/>
    <property type="evidence" value="ECO:0007669"/>
    <property type="project" value="TreeGrafter"/>
</dbReference>
<dbReference type="InterPro" id="IPR034804">
    <property type="entry name" value="SQR/QFR_C/D"/>
</dbReference>
<keyword evidence="4" id="KW-1133">Transmembrane helix</keyword>
<gene>
    <name evidence="5" type="ordered locus">Ctha_0457</name>
</gene>
<dbReference type="GO" id="GO:0017004">
    <property type="term" value="P:cytochrome complex assembly"/>
    <property type="evidence" value="ECO:0007669"/>
    <property type="project" value="TreeGrafter"/>
</dbReference>
<proteinExistence type="predicted"/>
<evidence type="ECO:0000313" key="5">
    <source>
        <dbReference type="EMBL" id="ACF12928.1"/>
    </source>
</evidence>
<feature type="transmembrane region" description="Helical" evidence="4">
    <location>
        <begin position="129"/>
        <end position="156"/>
    </location>
</feature>
<dbReference type="GO" id="GO:0005886">
    <property type="term" value="C:plasma membrane"/>
    <property type="evidence" value="ECO:0007669"/>
    <property type="project" value="TreeGrafter"/>
</dbReference>
<dbReference type="InterPro" id="IPR014312">
    <property type="entry name" value="Succ_DH_anchor"/>
</dbReference>
<evidence type="ECO:0000256" key="3">
    <source>
        <dbReference type="ARBA" id="ARBA00004141"/>
    </source>
</evidence>
<dbReference type="HOGENOM" id="CLU_1593269_0_0_10"/>
<reference evidence="5 6" key="1">
    <citation type="submission" date="2008-06" db="EMBL/GenBank/DDBJ databases">
        <title>Complete sequence of Chloroherpeton thalassium ATCC 35110.</title>
        <authorList>
            <consortium name="US DOE Joint Genome Institute"/>
            <person name="Lucas S."/>
            <person name="Copeland A."/>
            <person name="Lapidus A."/>
            <person name="Glavina del Rio T."/>
            <person name="Dalin E."/>
            <person name="Tice H."/>
            <person name="Bruce D."/>
            <person name="Goodwin L."/>
            <person name="Pitluck S."/>
            <person name="Schmutz J."/>
            <person name="Larimer F."/>
            <person name="Land M."/>
            <person name="Hauser L."/>
            <person name="Kyrpides N."/>
            <person name="Mikhailova N."/>
            <person name="Liu Z."/>
            <person name="Li T."/>
            <person name="Zhao F."/>
            <person name="Overmann J."/>
            <person name="Bryant D.A."/>
            <person name="Richardson P."/>
        </authorList>
    </citation>
    <scope>NUCLEOTIDE SEQUENCE [LARGE SCALE GENOMIC DNA]</scope>
    <source>
        <strain evidence="6">ATCC 35110 / GB-78</strain>
    </source>
</reference>
<comment type="function">
    <text evidence="2">Membrane-anchoring subunit of succinate dehydrogenase (SDH).</text>
</comment>
<dbReference type="STRING" id="517418.Ctha_0457"/>
<dbReference type="NCBIfam" id="TIGR02968">
    <property type="entry name" value="succ_dehyd_anc"/>
    <property type="match status" value="1"/>
</dbReference>
<dbReference type="Gene3D" id="1.20.1300.10">
    <property type="entry name" value="Fumarate reductase/succinate dehydrogenase, transmembrane subunit"/>
    <property type="match status" value="1"/>
</dbReference>
<dbReference type="AlphaFoldDB" id="B3QUM2"/>
<keyword evidence="4" id="KW-0472">Membrane</keyword>
<dbReference type="PANTHER" id="PTHR38689">
    <property type="entry name" value="SUCCINATE DEHYDROGENASE HYDROPHOBIC MEMBRANE ANCHOR SUBUNIT"/>
    <property type="match status" value="1"/>
</dbReference>
<evidence type="ECO:0000256" key="4">
    <source>
        <dbReference type="SAM" id="Phobius"/>
    </source>
</evidence>
<dbReference type="KEGG" id="cts:Ctha_0457"/>